<dbReference type="EMBL" id="CM055745">
    <property type="protein sequence ID" value="KAJ7998220.1"/>
    <property type="molecule type" value="Genomic_DNA"/>
</dbReference>
<evidence type="ECO:0000313" key="2">
    <source>
        <dbReference type="Proteomes" id="UP001157502"/>
    </source>
</evidence>
<sequence length="396" mass="46381">MIGGFNRSFNSVRVCRHCMGTYTDIKEKFQEDSYILRTADVHRYHLECIQQNPDSRVTYGVQCSCPFNVLPYFDVTKSLPPDIMHDMLEGVIPLVLKLVLCQAHKEKHISIQEVNEELQRMTIGQNDRANKPVQLSERLLQKGGIVGSASQKWCLFRLLPFLIAHRIPPECQYWHVYLLCREIVDIVQAPTVRREKLPLLDVLVQEFLTDFKAVFGNVITPKCHYLINYSRLMTMFGPLRSLWCMRFEGKHQYFKNIASNCRNFINIASTLSNRHQLKQFWEFSSNNFLDDFEKVPRSSTSTPFCSLPLTLQCSLEQYFTDVSFSEDKVIQRVSEVTLNNVKYATQDVFVLDVLHGERIPLFFQVKYIFNVDTTWVLCRKLIFPKYFSQHFYAYSI</sequence>
<evidence type="ECO:0000313" key="1">
    <source>
        <dbReference type="EMBL" id="KAJ7998220.1"/>
    </source>
</evidence>
<keyword evidence="2" id="KW-1185">Reference proteome</keyword>
<protein>
    <submittedName>
        <fullName evidence="1">Uncharacterized protein</fullName>
    </submittedName>
</protein>
<name>A0ACC2G3V7_DALPE</name>
<gene>
    <name evidence="1" type="ORF">DPEC_G00220330</name>
</gene>
<organism evidence="1 2">
    <name type="scientific">Dallia pectoralis</name>
    <name type="common">Alaska blackfish</name>
    <dbReference type="NCBI Taxonomy" id="75939"/>
    <lineage>
        <taxon>Eukaryota</taxon>
        <taxon>Metazoa</taxon>
        <taxon>Chordata</taxon>
        <taxon>Craniata</taxon>
        <taxon>Vertebrata</taxon>
        <taxon>Euteleostomi</taxon>
        <taxon>Actinopterygii</taxon>
        <taxon>Neopterygii</taxon>
        <taxon>Teleostei</taxon>
        <taxon>Protacanthopterygii</taxon>
        <taxon>Esociformes</taxon>
        <taxon>Umbridae</taxon>
        <taxon>Dallia</taxon>
    </lineage>
</organism>
<dbReference type="Proteomes" id="UP001157502">
    <property type="component" value="Chromosome 18"/>
</dbReference>
<reference evidence="1" key="1">
    <citation type="submission" date="2021-05" db="EMBL/GenBank/DDBJ databases">
        <authorList>
            <person name="Pan Q."/>
            <person name="Jouanno E."/>
            <person name="Zahm M."/>
            <person name="Klopp C."/>
            <person name="Cabau C."/>
            <person name="Louis A."/>
            <person name="Berthelot C."/>
            <person name="Parey E."/>
            <person name="Roest Crollius H."/>
            <person name="Montfort J."/>
            <person name="Robinson-Rechavi M."/>
            <person name="Bouchez O."/>
            <person name="Lampietro C."/>
            <person name="Lopez Roques C."/>
            <person name="Donnadieu C."/>
            <person name="Postlethwait J."/>
            <person name="Bobe J."/>
            <person name="Dillon D."/>
            <person name="Chandos A."/>
            <person name="von Hippel F."/>
            <person name="Guiguen Y."/>
        </authorList>
    </citation>
    <scope>NUCLEOTIDE SEQUENCE</scope>
    <source>
        <strain evidence="1">YG-Jan2019</strain>
    </source>
</reference>
<accession>A0ACC2G3V7</accession>
<comment type="caution">
    <text evidence="1">The sequence shown here is derived from an EMBL/GenBank/DDBJ whole genome shotgun (WGS) entry which is preliminary data.</text>
</comment>
<proteinExistence type="predicted"/>